<dbReference type="InterPro" id="IPR013515">
    <property type="entry name" value="Phytochrome_cen-reg"/>
</dbReference>
<dbReference type="InterPro" id="IPR035965">
    <property type="entry name" value="PAS-like_dom_sf"/>
</dbReference>
<dbReference type="InterPro" id="IPR000700">
    <property type="entry name" value="PAS-assoc_C"/>
</dbReference>
<evidence type="ECO:0000256" key="3">
    <source>
        <dbReference type="ARBA" id="ARBA00022991"/>
    </source>
</evidence>
<evidence type="ECO:0000313" key="10">
    <source>
        <dbReference type="EMBL" id="QKJ65705.1"/>
    </source>
</evidence>
<evidence type="ECO:0000259" key="5">
    <source>
        <dbReference type="PROSITE" id="PS50046"/>
    </source>
</evidence>
<dbReference type="SMART" id="SM00065">
    <property type="entry name" value="GAF"/>
    <property type="match status" value="1"/>
</dbReference>
<evidence type="ECO:0000259" key="9">
    <source>
        <dbReference type="PROSITE" id="PS50887"/>
    </source>
</evidence>
<keyword evidence="3" id="KW-0157">Chromophore</keyword>
<dbReference type="SMART" id="SM00052">
    <property type="entry name" value="EAL"/>
    <property type="match status" value="1"/>
</dbReference>
<dbReference type="Pfam" id="PF08448">
    <property type="entry name" value="PAS_4"/>
    <property type="match status" value="1"/>
</dbReference>
<dbReference type="Gene3D" id="3.20.20.450">
    <property type="entry name" value="EAL domain"/>
    <property type="match status" value="1"/>
</dbReference>
<evidence type="ECO:0000256" key="2">
    <source>
        <dbReference type="ARBA" id="ARBA00022606"/>
    </source>
</evidence>
<keyword evidence="1" id="KW-0600">Photoreceptor protein</keyword>
<dbReference type="Gene3D" id="3.30.70.270">
    <property type="match status" value="1"/>
</dbReference>
<dbReference type="Gene3D" id="3.30.450.270">
    <property type="match status" value="1"/>
</dbReference>
<dbReference type="CDD" id="cd01949">
    <property type="entry name" value="GGDEF"/>
    <property type="match status" value="1"/>
</dbReference>
<dbReference type="SUPFAM" id="SSF55785">
    <property type="entry name" value="PYP-like sensor domain (PAS domain)"/>
    <property type="match status" value="2"/>
</dbReference>
<dbReference type="PROSITE" id="PS50883">
    <property type="entry name" value="EAL"/>
    <property type="match status" value="1"/>
</dbReference>
<dbReference type="Gene3D" id="3.30.450.20">
    <property type="entry name" value="PAS domain"/>
    <property type="match status" value="2"/>
</dbReference>
<dbReference type="PANTHER" id="PTHR44757">
    <property type="entry name" value="DIGUANYLATE CYCLASE DGCP"/>
    <property type="match status" value="1"/>
</dbReference>
<dbReference type="InterPro" id="IPR003018">
    <property type="entry name" value="GAF"/>
</dbReference>
<dbReference type="CDD" id="cd01948">
    <property type="entry name" value="EAL"/>
    <property type="match status" value="1"/>
</dbReference>
<dbReference type="InterPro" id="IPR013654">
    <property type="entry name" value="PAS_2"/>
</dbReference>
<feature type="domain" description="Phytochrome chromophore attachment site" evidence="5">
    <location>
        <begin position="143"/>
        <end position="304"/>
    </location>
</feature>
<dbReference type="InterPro" id="IPR035919">
    <property type="entry name" value="EAL_sf"/>
</dbReference>
<dbReference type="InterPro" id="IPR000014">
    <property type="entry name" value="PAS"/>
</dbReference>
<dbReference type="InterPro" id="IPR001294">
    <property type="entry name" value="Phytochrome"/>
</dbReference>
<dbReference type="PROSITE" id="PS50046">
    <property type="entry name" value="PHYTOCHROME_2"/>
    <property type="match status" value="1"/>
</dbReference>
<dbReference type="NCBIfam" id="TIGR00254">
    <property type="entry name" value="GGDEF"/>
    <property type="match status" value="1"/>
</dbReference>
<dbReference type="Proteomes" id="UP000504844">
    <property type="component" value="Chromosome"/>
</dbReference>
<dbReference type="SUPFAM" id="SSF55781">
    <property type="entry name" value="GAF domain-like"/>
    <property type="match status" value="2"/>
</dbReference>
<dbReference type="CDD" id="cd00130">
    <property type="entry name" value="PAS"/>
    <property type="match status" value="1"/>
</dbReference>
<keyword evidence="4" id="KW-0675">Receptor</keyword>
<dbReference type="PROSITE" id="PS50112">
    <property type="entry name" value="PAS"/>
    <property type="match status" value="2"/>
</dbReference>
<feature type="domain" description="EAL" evidence="8">
    <location>
        <begin position="835"/>
        <end position="1089"/>
    </location>
</feature>
<dbReference type="InterPro" id="IPR043150">
    <property type="entry name" value="Phytochrome_PHY_sf"/>
</dbReference>
<feature type="domain" description="PAC" evidence="7">
    <location>
        <begin position="594"/>
        <end position="647"/>
    </location>
</feature>
<dbReference type="Pfam" id="PF08446">
    <property type="entry name" value="PAS_2"/>
    <property type="match status" value="1"/>
</dbReference>
<dbReference type="InterPro" id="IPR013656">
    <property type="entry name" value="PAS_4"/>
</dbReference>
<dbReference type="SUPFAM" id="SSF141868">
    <property type="entry name" value="EAL domain-like"/>
    <property type="match status" value="1"/>
</dbReference>
<dbReference type="GO" id="GO:0006355">
    <property type="term" value="P:regulation of DNA-templated transcription"/>
    <property type="evidence" value="ECO:0007669"/>
    <property type="project" value="InterPro"/>
</dbReference>
<dbReference type="SUPFAM" id="SSF55073">
    <property type="entry name" value="Nucleotide cyclase"/>
    <property type="match status" value="1"/>
</dbReference>
<dbReference type="InterPro" id="IPR052155">
    <property type="entry name" value="Biofilm_reg_signaling"/>
</dbReference>
<dbReference type="GO" id="GO:0009881">
    <property type="term" value="F:photoreceptor activity"/>
    <property type="evidence" value="ECO:0007669"/>
    <property type="project" value="UniProtKB-KW"/>
</dbReference>
<feature type="domain" description="PAS" evidence="6">
    <location>
        <begin position="35"/>
        <end position="66"/>
    </location>
</feature>
<dbReference type="Pfam" id="PF00990">
    <property type="entry name" value="GGDEF"/>
    <property type="match status" value="1"/>
</dbReference>
<dbReference type="EMBL" id="CP054143">
    <property type="protein sequence ID" value="QKJ65705.1"/>
    <property type="molecule type" value="Genomic_DNA"/>
</dbReference>
<evidence type="ECO:0000256" key="1">
    <source>
        <dbReference type="ARBA" id="ARBA00022543"/>
    </source>
</evidence>
<evidence type="ECO:0000313" key="11">
    <source>
        <dbReference type="Proteomes" id="UP000504844"/>
    </source>
</evidence>
<keyword evidence="11" id="KW-1185">Reference proteome</keyword>
<dbReference type="NCBIfam" id="TIGR00229">
    <property type="entry name" value="sensory_box"/>
    <property type="match status" value="1"/>
</dbReference>
<dbReference type="InterPro" id="IPR000160">
    <property type="entry name" value="GGDEF_dom"/>
</dbReference>
<feature type="domain" description="GGDEF" evidence="9">
    <location>
        <begin position="679"/>
        <end position="826"/>
    </location>
</feature>
<dbReference type="Pfam" id="PF01590">
    <property type="entry name" value="GAF"/>
    <property type="match status" value="1"/>
</dbReference>
<reference evidence="10 11" key="1">
    <citation type="submission" date="2020-05" db="EMBL/GenBank/DDBJ databases">
        <title>Complete genome sequence of Deefgea sp. D17.</title>
        <authorList>
            <person name="Bae J.-W."/>
            <person name="Han J.E."/>
        </authorList>
    </citation>
    <scope>NUCLEOTIDE SEQUENCE [LARGE SCALE GENOMIC DNA]</scope>
    <source>
        <strain evidence="10 11">D17</strain>
    </source>
</reference>
<dbReference type="PROSITE" id="PS50887">
    <property type="entry name" value="GGDEF"/>
    <property type="match status" value="1"/>
</dbReference>
<keyword evidence="2" id="KW-0716">Sensory transduction</keyword>
<dbReference type="Pfam" id="PF00563">
    <property type="entry name" value="EAL"/>
    <property type="match status" value="1"/>
</dbReference>
<dbReference type="InterPro" id="IPR029016">
    <property type="entry name" value="GAF-like_dom_sf"/>
</dbReference>
<dbReference type="RefSeq" id="WP_173532214.1">
    <property type="nucleotide sequence ID" value="NZ_CP054143.1"/>
</dbReference>
<feature type="domain" description="PAS" evidence="6">
    <location>
        <begin position="520"/>
        <end position="591"/>
    </location>
</feature>
<evidence type="ECO:0000259" key="7">
    <source>
        <dbReference type="PROSITE" id="PS50113"/>
    </source>
</evidence>
<accession>A0A6M8SKR9</accession>
<dbReference type="InterPro" id="IPR016132">
    <property type="entry name" value="Phyto_chromo_attachment"/>
</dbReference>
<proteinExistence type="predicted"/>
<organism evidence="10 11">
    <name type="scientific">Deefgea piscis</name>
    <dbReference type="NCBI Taxonomy" id="2739061"/>
    <lineage>
        <taxon>Bacteria</taxon>
        <taxon>Pseudomonadati</taxon>
        <taxon>Pseudomonadota</taxon>
        <taxon>Betaproteobacteria</taxon>
        <taxon>Neisseriales</taxon>
        <taxon>Chitinibacteraceae</taxon>
        <taxon>Deefgea</taxon>
    </lineage>
</organism>
<evidence type="ECO:0000259" key="8">
    <source>
        <dbReference type="PROSITE" id="PS50883"/>
    </source>
</evidence>
<evidence type="ECO:0000259" key="6">
    <source>
        <dbReference type="PROSITE" id="PS50112"/>
    </source>
</evidence>
<evidence type="ECO:0000256" key="4">
    <source>
        <dbReference type="ARBA" id="ARBA00023170"/>
    </source>
</evidence>
<dbReference type="Pfam" id="PF00360">
    <property type="entry name" value="PHY"/>
    <property type="match status" value="1"/>
</dbReference>
<dbReference type="KEGG" id="dee:HQN60_02590"/>
<dbReference type="PRINTS" id="PR01033">
    <property type="entry name" value="PHYTOCHROME"/>
</dbReference>
<dbReference type="PROSITE" id="PS50113">
    <property type="entry name" value="PAC"/>
    <property type="match status" value="1"/>
</dbReference>
<protein>
    <submittedName>
        <fullName evidence="10">EAL domain-containing protein</fullName>
    </submittedName>
</protein>
<name>A0A6M8SKR9_9NEIS</name>
<dbReference type="InterPro" id="IPR001633">
    <property type="entry name" value="EAL_dom"/>
</dbReference>
<dbReference type="GO" id="GO:0009584">
    <property type="term" value="P:detection of visible light"/>
    <property type="evidence" value="ECO:0007669"/>
    <property type="project" value="InterPro"/>
</dbReference>
<gene>
    <name evidence="10" type="ORF">HQN60_02590</name>
</gene>
<dbReference type="Gene3D" id="3.30.450.40">
    <property type="match status" value="1"/>
</dbReference>
<dbReference type="InterPro" id="IPR043128">
    <property type="entry name" value="Rev_trsase/Diguanyl_cyclase"/>
</dbReference>
<dbReference type="InterPro" id="IPR029787">
    <property type="entry name" value="Nucleotide_cyclase"/>
</dbReference>
<dbReference type="AlphaFoldDB" id="A0A6M8SKR9"/>
<dbReference type="PANTHER" id="PTHR44757:SF2">
    <property type="entry name" value="BIOFILM ARCHITECTURE MAINTENANCE PROTEIN MBAA"/>
    <property type="match status" value="1"/>
</dbReference>
<sequence length="1092" mass="123562">MPNRALSTPEFEQALRQCATEAIHLIGSIQDHGILLVLDLNDELTHVSSNTEHFFGLDPNELLGKNIKHISALQPLLSLIKDKKTAAHHQNISIGNKYQFNISKSIHDESLYIELTPNTIELDNQFKIESTINELLSIDRTTHHSDYFNLLAQYIQEISGFDHTMIYRFDSNWDGEVIAENCHNTSDSYLGSRFPASDIPAQARQLYTKNTIRYVANVDADQIPILSAPLYSDKTPDLSYIQLRSLSPIHLQYLKNMGVAASLSISLLQNKRLWGLITCHHKTPKLLSTQALLRCELIGNLVSEHLNTDQVQEQFSLDEQIILLFGKLSQFLWLPQQGIPDKILEEIQHLMSADGVVLSLKDKRHHFGKVPESVELEALIQWLHTQEGDKAFACDDLSFRFEPAKAYQHLVSGVLAGPFPFRNGSFVLWFRSEYPRHIHWAGEPNKTHVHAADGSHRLIPRTSFSEWIQMWPGHAQAWLPAQIMIAQRFGAALLNQIEYIFKLEKNEHELNAVTEKLEQTQEIMASIIRHIPAIVTLKNADNLSFKLLNPAGCEFFGIQEEDIIGKNDFYLFPQEQAERFIQSDRQILAKTCVVEINTEDISTRNGEIKTLFTRKIALTNKKGDATHLLGVSIDVTEKRAAEHEIEKLAFYDPLTGLANRRLMLDRLGQTLLGSARSGKHAALILIDLDNFKSLNDIHGHDAGDWLLKEVANRLISVVRKGDTVARLGGDEFVLILDDLNADESHAAQDLEWIAKQILEQFIHEFQIQMPNEIEVKSAIQHRCSPSIGISLFQGCTLSAEEILKRADTAMYQAKSGGKNTYRFFDPEMQKAVLTRITLETELRHAVVQEQFILYFQPQVNHLGQYIGAETLIRWQHPKQGLISPAEFIPLAEETGLILPMGFWVLEQACQHLARWAVDPLFAHLTLSVNVSAKQFGLPSFEHEIKQLLATYQTNPNRLKIEITESLFLDKTEVVINKMNAIRKQKVAFSIDDFGTGFSSLSYLKRLPLEQLKIDQSFIQDILSNPKDAAIASTIIALGKNLCLTVIAEGVETQAQQNLLKSMGCLSYQGYLFGQPMKMADFEQLINTQPTVK</sequence>
<dbReference type="SMART" id="SM00091">
    <property type="entry name" value="PAS"/>
    <property type="match status" value="2"/>
</dbReference>
<dbReference type="SMART" id="SM00267">
    <property type="entry name" value="GGDEF"/>
    <property type="match status" value="1"/>
</dbReference>